<dbReference type="SMART" id="SM00901">
    <property type="entry name" value="FRG"/>
    <property type="match status" value="1"/>
</dbReference>
<reference evidence="2 3" key="1">
    <citation type="submission" date="2017-08" db="EMBL/GenBank/DDBJ databases">
        <authorList>
            <person name="de Groot N.N."/>
        </authorList>
    </citation>
    <scope>NUCLEOTIDE SEQUENCE [LARGE SCALE GENOMIC DNA]</scope>
    <source>
        <strain evidence="2 3">HM2</strain>
    </source>
</reference>
<feature type="domain" description="FRG" evidence="1">
    <location>
        <begin position="28"/>
        <end position="130"/>
    </location>
</feature>
<protein>
    <submittedName>
        <fullName evidence="2">FRG domain-containing protein</fullName>
    </submittedName>
</protein>
<name>A0A380S8A0_FIBSU</name>
<sequence length="301" mass="34949">MICFEARSIADYIECLKDIRSECLYGRNDSRLYYRGEPNDYGNTAGQPGINRGRWLDGDNESDLFRECERRLPQEFAECRTTFEKLVKMQHYRVPTRLLDISLDPLQALFFALYIDPKSKSGDNRDAVVLVYGIPKKAILNWHSDKVSVISNVATYGYDDLDVARLSRNKEDFNASESIHHLLHEIRAEKPHFLPEIEIDHLESIYCVHPLLDNPRIRMQQGAFLLFGINGNKHRLATFESNKGPKIQMMKIQIPQCAKVRVRDELNMLGKTVDNVYPDWDGVSDYFGRFYGKPVADYYKR</sequence>
<dbReference type="AlphaFoldDB" id="A0A380S8A0"/>
<dbReference type="Proteomes" id="UP000255423">
    <property type="component" value="Unassembled WGS sequence"/>
</dbReference>
<dbReference type="Pfam" id="PF08867">
    <property type="entry name" value="FRG"/>
    <property type="match status" value="1"/>
</dbReference>
<dbReference type="EMBL" id="UHJL01000003">
    <property type="protein sequence ID" value="SUQ24806.1"/>
    <property type="molecule type" value="Genomic_DNA"/>
</dbReference>
<evidence type="ECO:0000259" key="1">
    <source>
        <dbReference type="SMART" id="SM00901"/>
    </source>
</evidence>
<proteinExistence type="predicted"/>
<gene>
    <name evidence="2" type="ORF">SAMN05661053_2220</name>
</gene>
<evidence type="ECO:0000313" key="3">
    <source>
        <dbReference type="Proteomes" id="UP000255423"/>
    </source>
</evidence>
<accession>A0A380S8A0</accession>
<evidence type="ECO:0000313" key="2">
    <source>
        <dbReference type="EMBL" id="SUQ24806.1"/>
    </source>
</evidence>
<organism evidence="2 3">
    <name type="scientific">Fibrobacter succinogenes</name>
    <name type="common">Bacteroides succinogenes</name>
    <dbReference type="NCBI Taxonomy" id="833"/>
    <lineage>
        <taxon>Bacteria</taxon>
        <taxon>Pseudomonadati</taxon>
        <taxon>Fibrobacterota</taxon>
        <taxon>Fibrobacteria</taxon>
        <taxon>Fibrobacterales</taxon>
        <taxon>Fibrobacteraceae</taxon>
        <taxon>Fibrobacter</taxon>
    </lineage>
</organism>
<dbReference type="InterPro" id="IPR014966">
    <property type="entry name" value="FRG-dom"/>
</dbReference>